<evidence type="ECO:0000256" key="4">
    <source>
        <dbReference type="ARBA" id="ARBA00022692"/>
    </source>
</evidence>
<dbReference type="Pfam" id="PF01061">
    <property type="entry name" value="ABC2_membrane"/>
    <property type="match status" value="1"/>
</dbReference>
<feature type="transmembrane region" description="Helical" evidence="10">
    <location>
        <begin position="483"/>
        <end position="510"/>
    </location>
</feature>
<dbReference type="Pfam" id="PF00005">
    <property type="entry name" value="ABC_tran"/>
    <property type="match status" value="1"/>
</dbReference>
<evidence type="ECO:0000256" key="7">
    <source>
        <dbReference type="ARBA" id="ARBA00022989"/>
    </source>
</evidence>
<keyword evidence="4 10" id="KW-0812">Transmembrane</keyword>
<keyword evidence="5" id="KW-0547">Nucleotide-binding</keyword>
<dbReference type="InterPro" id="IPR017871">
    <property type="entry name" value="ABC_transporter-like_CS"/>
</dbReference>
<evidence type="ECO:0000256" key="3">
    <source>
        <dbReference type="ARBA" id="ARBA00022448"/>
    </source>
</evidence>
<comment type="subcellular location">
    <subcellularLocation>
        <location evidence="1">Membrane</location>
        <topology evidence="1">Multi-pass membrane protein</topology>
    </subcellularLocation>
</comment>
<feature type="transmembrane region" description="Helical" evidence="10">
    <location>
        <begin position="522"/>
        <end position="545"/>
    </location>
</feature>
<keyword evidence="7 10" id="KW-1133">Transmembrane helix</keyword>
<evidence type="ECO:0000313" key="12">
    <source>
        <dbReference type="Proteomes" id="UP000504629"/>
    </source>
</evidence>
<accession>A0A6J2JPU1</accession>
<evidence type="ECO:0000256" key="1">
    <source>
        <dbReference type="ARBA" id="ARBA00004141"/>
    </source>
</evidence>
<dbReference type="GO" id="GO:0016887">
    <property type="term" value="F:ATP hydrolysis activity"/>
    <property type="evidence" value="ECO:0007669"/>
    <property type="project" value="InterPro"/>
</dbReference>
<dbReference type="FunFam" id="3.40.50.300:FF:001077">
    <property type="entry name" value="Uncharacterized protein, isoform A"/>
    <property type="match status" value="1"/>
</dbReference>
<feature type="transmembrane region" description="Helical" evidence="10">
    <location>
        <begin position="409"/>
        <end position="431"/>
    </location>
</feature>
<dbReference type="SMART" id="SM00382">
    <property type="entry name" value="AAA"/>
    <property type="match status" value="1"/>
</dbReference>
<dbReference type="OrthoDB" id="66620at2759"/>
<dbReference type="Proteomes" id="UP000504629">
    <property type="component" value="Unplaced"/>
</dbReference>
<dbReference type="GO" id="GO:0005886">
    <property type="term" value="C:plasma membrane"/>
    <property type="evidence" value="ECO:0007669"/>
    <property type="project" value="TreeGrafter"/>
</dbReference>
<evidence type="ECO:0000259" key="11">
    <source>
        <dbReference type="PROSITE" id="PS50893"/>
    </source>
</evidence>
<dbReference type="InterPro" id="IPR003593">
    <property type="entry name" value="AAA+_ATPase"/>
</dbReference>
<dbReference type="PROSITE" id="PS50893">
    <property type="entry name" value="ABC_TRANSPORTER_2"/>
    <property type="match status" value="1"/>
</dbReference>
<protein>
    <submittedName>
        <fullName evidence="13">ATP-binding cassette sub-family G member 1-like</fullName>
    </submittedName>
</protein>
<evidence type="ECO:0000256" key="5">
    <source>
        <dbReference type="ARBA" id="ARBA00022741"/>
    </source>
</evidence>
<dbReference type="RefSeq" id="XP_028030319.1">
    <property type="nucleotide sequence ID" value="XM_028174518.1"/>
</dbReference>
<dbReference type="SUPFAM" id="SSF52540">
    <property type="entry name" value="P-loop containing nucleoside triphosphate hydrolases"/>
    <property type="match status" value="1"/>
</dbReference>
<sequence>MSNIPLVRRAIVGATLAHNAPGLQSPGQSNSPVEPDPMIVEGGQESQWTPAALERVGSTLKALNRMAKRPPVHLLFEDVNYTVSSHKGEQRILQSVSGEFRSGELTCILGPSGAGKSTLLNILAGYTLNGVTGRVSVNGHVRDMRVFKKLSSYIMQDDLLQPRLTVQESMWIAADLKLGKELGKPEKELIIEEILQTLGLWDHRDTRSEKLSGGQSKRLTVALELVNNPPIIFLDEPTTGLDIVSIRQLVVLLRLLSRQGRTIICTIHQPSASLFALFDRVYVMARGMCCYQGAAPLLVPYLSELGHTCPTTHNPADFVLETIITDAEAAAQMSELCQNGKLCRKLDRMLARGGKKPILHSDESIQRIFVEHIAKEQMQKMEFPTTFFTQFYILTKRMFIQNKRNLTTLWIQLAHHLTSAILLGSIFFGIGNDGAYPVVNFKFCMSCLVFFMYTYIMIPILLFPMEVHLLRREYFNRWYSLKAYYAALSFATMPAMTLLGLIFLVITYFMSGQLLEWERFTLFSISGLLTGICSEGLGLAIGAALSVTNGSIVGPSIVSPLLVLCCYGMGFGPYIEGTMRALMSASYLRYGLSGLTLSLFENRRPMDCSLEFCLYSDSKLLLRDVGMTNDRYYIQIIGLLAFTFVYRLLAYFALRYRMTADFSNRFMCYISKFLKHR</sequence>
<dbReference type="AlphaFoldDB" id="A0A6J2JPU1"/>
<keyword evidence="3" id="KW-0813">Transport</keyword>
<evidence type="ECO:0000256" key="2">
    <source>
        <dbReference type="ARBA" id="ARBA00005814"/>
    </source>
</evidence>
<feature type="region of interest" description="Disordered" evidence="9">
    <location>
        <begin position="19"/>
        <end position="46"/>
    </location>
</feature>
<dbReference type="InterPro" id="IPR050352">
    <property type="entry name" value="ABCG_transporters"/>
</dbReference>
<keyword evidence="12" id="KW-1185">Reference proteome</keyword>
<dbReference type="GeneID" id="114243140"/>
<dbReference type="PANTHER" id="PTHR48041">
    <property type="entry name" value="ABC TRANSPORTER G FAMILY MEMBER 28"/>
    <property type="match status" value="1"/>
</dbReference>
<name>A0A6J2JPU1_BOMMA</name>
<organism evidence="12 13">
    <name type="scientific">Bombyx mandarina</name>
    <name type="common">Wild silk moth</name>
    <name type="synonym">Wild silkworm</name>
    <dbReference type="NCBI Taxonomy" id="7092"/>
    <lineage>
        <taxon>Eukaryota</taxon>
        <taxon>Metazoa</taxon>
        <taxon>Ecdysozoa</taxon>
        <taxon>Arthropoda</taxon>
        <taxon>Hexapoda</taxon>
        <taxon>Insecta</taxon>
        <taxon>Pterygota</taxon>
        <taxon>Neoptera</taxon>
        <taxon>Endopterygota</taxon>
        <taxon>Lepidoptera</taxon>
        <taxon>Glossata</taxon>
        <taxon>Ditrysia</taxon>
        <taxon>Bombycoidea</taxon>
        <taxon>Bombycidae</taxon>
        <taxon>Bombycinae</taxon>
        <taxon>Bombyx</taxon>
    </lineage>
</organism>
<gene>
    <name evidence="13" type="primary">LOC114243140</name>
</gene>
<evidence type="ECO:0000313" key="13">
    <source>
        <dbReference type="RefSeq" id="XP_028030319.1"/>
    </source>
</evidence>
<reference evidence="13" key="1">
    <citation type="submission" date="2025-08" db="UniProtKB">
        <authorList>
            <consortium name="RefSeq"/>
        </authorList>
    </citation>
    <scope>IDENTIFICATION</scope>
    <source>
        <tissue evidence="13">Silk gland</tissue>
    </source>
</reference>
<evidence type="ECO:0000256" key="10">
    <source>
        <dbReference type="SAM" id="Phobius"/>
    </source>
</evidence>
<evidence type="ECO:0000256" key="8">
    <source>
        <dbReference type="ARBA" id="ARBA00023136"/>
    </source>
</evidence>
<feature type="transmembrane region" description="Helical" evidence="10">
    <location>
        <begin position="557"/>
        <end position="575"/>
    </location>
</feature>
<dbReference type="Gene3D" id="3.40.50.300">
    <property type="entry name" value="P-loop containing nucleotide triphosphate hydrolases"/>
    <property type="match status" value="1"/>
</dbReference>
<feature type="transmembrane region" description="Helical" evidence="10">
    <location>
        <begin position="443"/>
        <end position="463"/>
    </location>
</feature>
<dbReference type="InterPro" id="IPR043926">
    <property type="entry name" value="ABCG_dom"/>
</dbReference>
<dbReference type="CDD" id="cd03213">
    <property type="entry name" value="ABCG_EPDR"/>
    <property type="match status" value="1"/>
</dbReference>
<evidence type="ECO:0000256" key="6">
    <source>
        <dbReference type="ARBA" id="ARBA00022840"/>
    </source>
</evidence>
<feature type="domain" description="ABC transporter" evidence="11">
    <location>
        <begin position="74"/>
        <end position="311"/>
    </location>
</feature>
<dbReference type="GO" id="GO:0005524">
    <property type="term" value="F:ATP binding"/>
    <property type="evidence" value="ECO:0007669"/>
    <property type="project" value="UniProtKB-KW"/>
</dbReference>
<dbReference type="GO" id="GO:0140359">
    <property type="term" value="F:ABC-type transporter activity"/>
    <property type="evidence" value="ECO:0007669"/>
    <property type="project" value="InterPro"/>
</dbReference>
<dbReference type="InterPro" id="IPR013525">
    <property type="entry name" value="ABC2_TM"/>
</dbReference>
<dbReference type="KEGG" id="bman:114243140"/>
<dbReference type="InterPro" id="IPR027417">
    <property type="entry name" value="P-loop_NTPase"/>
</dbReference>
<feature type="transmembrane region" description="Helical" evidence="10">
    <location>
        <begin position="632"/>
        <end position="654"/>
    </location>
</feature>
<keyword evidence="6" id="KW-0067">ATP-binding</keyword>
<comment type="similarity">
    <text evidence="2">Belongs to the ABC transporter superfamily. ABCG family. Eye pigment precursor importer (TC 3.A.1.204) subfamily.</text>
</comment>
<dbReference type="PROSITE" id="PS00211">
    <property type="entry name" value="ABC_TRANSPORTER_1"/>
    <property type="match status" value="1"/>
</dbReference>
<keyword evidence="8 10" id="KW-0472">Membrane</keyword>
<dbReference type="InterPro" id="IPR003439">
    <property type="entry name" value="ABC_transporter-like_ATP-bd"/>
</dbReference>
<evidence type="ECO:0000256" key="9">
    <source>
        <dbReference type="SAM" id="MobiDB-lite"/>
    </source>
</evidence>
<dbReference type="Pfam" id="PF19055">
    <property type="entry name" value="ABC2_membrane_7"/>
    <property type="match status" value="1"/>
</dbReference>
<dbReference type="PANTHER" id="PTHR48041:SF105">
    <property type="entry name" value="FI02074P"/>
    <property type="match status" value="1"/>
</dbReference>
<proteinExistence type="inferred from homology"/>